<dbReference type="InterPro" id="IPR012966">
    <property type="entry name" value="AHD"/>
</dbReference>
<evidence type="ECO:0000256" key="1">
    <source>
        <dbReference type="ARBA" id="ARBA00023054"/>
    </source>
</evidence>
<feature type="compositionally biased region" description="Polar residues" evidence="2">
    <location>
        <begin position="726"/>
        <end position="738"/>
    </location>
</feature>
<organism evidence="4 5">
    <name type="scientific">Gryllus longicercus</name>
    <dbReference type="NCBI Taxonomy" id="2509291"/>
    <lineage>
        <taxon>Eukaryota</taxon>
        <taxon>Metazoa</taxon>
        <taxon>Ecdysozoa</taxon>
        <taxon>Arthropoda</taxon>
        <taxon>Hexapoda</taxon>
        <taxon>Insecta</taxon>
        <taxon>Pterygota</taxon>
        <taxon>Neoptera</taxon>
        <taxon>Polyneoptera</taxon>
        <taxon>Orthoptera</taxon>
        <taxon>Ensifera</taxon>
        <taxon>Gryllidea</taxon>
        <taxon>Grylloidea</taxon>
        <taxon>Gryllidae</taxon>
        <taxon>Gryllinae</taxon>
        <taxon>Gryllus</taxon>
    </lineage>
</organism>
<feature type="region of interest" description="Disordered" evidence="2">
    <location>
        <begin position="691"/>
        <end position="757"/>
    </location>
</feature>
<dbReference type="PANTHER" id="PTHR21538">
    <property type="entry name" value="ANILLIN/RHOTEKIN RTKN"/>
    <property type="match status" value="1"/>
</dbReference>
<sequence>MDPGTQRMLERARARRQKLDEQLKSAGHKRSPLQENNVSQFVKVTTEVEVVLNSSDPVKKVNVSPTKVEVSSVKRQDDISTSPKENISTGSVDMDNNRERNIRSQLKRLGALYSDSHISSPIHRTENHFSVENESGKSGKSTARVARFAALADNIKQWEDDLSHPSCGSKYLNEPASSAKTNEEASQKKIEECEERMSKKTSENRKKENGAKLKQPFSSKIEPEAAPKKIVWDEKVLQTLDTSKEVLKQSTSNAKARKEQISNGIGQIQDEVSASGDRAIMPSTSQKISGSNIAHSVSPVKKINEGKLECKKESPKKLEGNSVPGKPLGSPRKVLTGSPKAGSVLHKASLFESTSPNKKVKDPAELPISERMAFFERNKGQALIPKAAFSMPVPSKYLESSATHKNQQSYSPEKGKLPGKIENTCKAQVVEFPPKISNEEKAIAISTVESNVSNKVLSCRSIFEQPSTEKVSSNIFSEQAERQKDIEMLRNRWNQNKNLASETLDEKPHKIQEKNMPVPPPPPPLPVESGLSQAQKSFTALPQVTQMIPKSSPIKVCPSKGTTDLEIVEQIHESPKKTQDFSELCKIKKIRVSPPKPGNLYPCLSDIEVTTEAESELPDETERDSASESSIVTDSDDGNTSFGREILEAAGIHRIPENTSQLHHQKMDSSESDLSESAVLADIDGCIDEALEGYDSSSDSDQGGPTPPKRTRDFSRSPPKGKRNAKQSPNSKPSQSFRYTPGGHSNGGSPTKSPSRNISMQVVEGDQEMPLMHSVSFYRRQQNMALKNTPVRQIVRLPEISKEIHSAQSSVKEDEVVRKKIAELLDEVSKQQTVISQASQALNLCLSTVEFSGSAEQVEGERLLLLATHKRQAALHEIQRLKVEGSLKPESEAGRTGVSLDKGSLVLTNVALTLKKDYIRKLPAEDTCYHFVCLVRSQDQVLVTPVLAATSQNLQENCNLVWNSPLRLVDLYSDFKVTLEVYCLQTRKEMLPHNVKYHIGNKKETSKSWLTPKKPKQESRLIMPSIHSPAGPSAVRSPEFRMAGYVVFSLREMSRTHFTLNKVSYSSPLEGNIQLRMKSELSVDVSERGFLTMFEDISGFGAWHRRWFVLNGSVLSYWKYPDDERKIPIGQIDLNSCTTEQIGLVSRDICARPNTFLLETTRPAQPEDKDSLVVVTSGNHTVIRNLLSADTKEERIVWCGQINKALTMLRAWGKKQEGM</sequence>
<evidence type="ECO:0000256" key="2">
    <source>
        <dbReference type="SAM" id="MobiDB-lite"/>
    </source>
</evidence>
<dbReference type="InterPro" id="IPR011993">
    <property type="entry name" value="PH-like_dom_sf"/>
</dbReference>
<evidence type="ECO:0000313" key="5">
    <source>
        <dbReference type="Proteomes" id="UP001378592"/>
    </source>
</evidence>
<feature type="region of interest" description="Disordered" evidence="2">
    <location>
        <begin position="61"/>
        <end position="99"/>
    </location>
</feature>
<dbReference type="CDD" id="cd01263">
    <property type="entry name" value="PH_anillin"/>
    <property type="match status" value="1"/>
</dbReference>
<feature type="region of interest" description="Disordered" evidence="2">
    <location>
        <begin position="399"/>
        <end position="419"/>
    </location>
</feature>
<protein>
    <recommendedName>
        <fullName evidence="3">PH domain-containing protein</fullName>
    </recommendedName>
</protein>
<dbReference type="PROSITE" id="PS50003">
    <property type="entry name" value="PH_DOMAIN"/>
    <property type="match status" value="1"/>
</dbReference>
<feature type="region of interest" description="Disordered" evidence="2">
    <location>
        <begin position="610"/>
        <end position="676"/>
    </location>
</feature>
<keyword evidence="5" id="KW-1185">Reference proteome</keyword>
<feature type="compositionally biased region" description="Polar residues" evidence="2">
    <location>
        <begin position="627"/>
        <end position="642"/>
    </location>
</feature>
<feature type="compositionally biased region" description="Basic and acidic residues" evidence="2">
    <location>
        <begin position="181"/>
        <end position="211"/>
    </location>
</feature>
<dbReference type="SMART" id="SM00233">
    <property type="entry name" value="PH"/>
    <property type="match status" value="1"/>
</dbReference>
<dbReference type="Gene3D" id="2.30.29.30">
    <property type="entry name" value="Pleckstrin-homology domain (PH domain)/Phosphotyrosine-binding domain (PTB)"/>
    <property type="match status" value="1"/>
</dbReference>
<feature type="compositionally biased region" description="Basic and acidic residues" evidence="2">
    <location>
        <begin position="302"/>
        <end position="319"/>
    </location>
</feature>
<feature type="compositionally biased region" description="Basic and acidic residues" evidence="2">
    <location>
        <begin position="8"/>
        <end position="23"/>
    </location>
</feature>
<dbReference type="EMBL" id="JAZDUA010000236">
    <property type="protein sequence ID" value="KAK7863263.1"/>
    <property type="molecule type" value="Genomic_DNA"/>
</dbReference>
<feature type="compositionally biased region" description="Polar residues" evidence="2">
    <location>
        <begin position="282"/>
        <end position="295"/>
    </location>
</feature>
<dbReference type="InterPro" id="IPR031970">
    <property type="entry name" value="Anillin_N"/>
</dbReference>
<evidence type="ECO:0000313" key="4">
    <source>
        <dbReference type="EMBL" id="KAK7863263.1"/>
    </source>
</evidence>
<dbReference type="GO" id="GO:0000281">
    <property type="term" value="P:mitotic cytokinesis"/>
    <property type="evidence" value="ECO:0007669"/>
    <property type="project" value="TreeGrafter"/>
</dbReference>
<feature type="compositionally biased region" description="Acidic residues" evidence="2">
    <location>
        <begin position="610"/>
        <end position="622"/>
    </location>
</feature>
<feature type="region of interest" description="Disordered" evidence="2">
    <location>
        <begin position="1"/>
        <end position="37"/>
    </location>
</feature>
<evidence type="ECO:0000259" key="3">
    <source>
        <dbReference type="PROSITE" id="PS50003"/>
    </source>
</evidence>
<feature type="compositionally biased region" description="Polar residues" evidence="2">
    <location>
        <begin position="79"/>
        <end position="91"/>
    </location>
</feature>
<feature type="compositionally biased region" description="Polar residues" evidence="2">
    <location>
        <begin position="261"/>
        <end position="270"/>
    </location>
</feature>
<name>A0AAN9Z0E1_9ORTH</name>
<dbReference type="GO" id="GO:0005826">
    <property type="term" value="C:actomyosin contractile ring"/>
    <property type="evidence" value="ECO:0007669"/>
    <property type="project" value="TreeGrafter"/>
</dbReference>
<feature type="region of interest" description="Disordered" evidence="2">
    <location>
        <begin position="162"/>
        <end position="225"/>
    </location>
</feature>
<gene>
    <name evidence="4" type="ORF">R5R35_001470</name>
</gene>
<dbReference type="Pfam" id="PF08174">
    <property type="entry name" value="Anillin"/>
    <property type="match status" value="1"/>
</dbReference>
<feature type="domain" description="PH" evidence="3">
    <location>
        <begin position="1084"/>
        <end position="1207"/>
    </location>
</feature>
<reference evidence="4 5" key="1">
    <citation type="submission" date="2024-03" db="EMBL/GenBank/DDBJ databases">
        <title>The genome assembly and annotation of the cricket Gryllus longicercus Weissman &amp; Gray.</title>
        <authorList>
            <person name="Szrajer S."/>
            <person name="Gray D."/>
            <person name="Ylla G."/>
        </authorList>
    </citation>
    <scope>NUCLEOTIDE SEQUENCE [LARGE SCALE GENOMIC DNA]</scope>
    <source>
        <strain evidence="4">DAG 2021-001</strain>
        <tissue evidence="4">Whole body minus gut</tissue>
    </source>
</reference>
<dbReference type="InterPro" id="IPR037840">
    <property type="entry name" value="PH_Anillin"/>
</dbReference>
<proteinExistence type="predicted"/>
<accession>A0AAN9Z0E1</accession>
<comment type="caution">
    <text evidence="4">The sequence shown here is derived from an EMBL/GenBank/DDBJ whole genome shotgun (WGS) entry which is preliminary data.</text>
</comment>
<dbReference type="Pfam" id="PF16018">
    <property type="entry name" value="Anillin_N"/>
    <property type="match status" value="1"/>
</dbReference>
<dbReference type="InterPro" id="IPR001849">
    <property type="entry name" value="PH_domain"/>
</dbReference>
<feature type="compositionally biased region" description="Polar residues" evidence="2">
    <location>
        <begin position="399"/>
        <end position="411"/>
    </location>
</feature>
<dbReference type="PANTHER" id="PTHR21538:SF23">
    <property type="entry name" value="ANILLIN"/>
    <property type="match status" value="1"/>
</dbReference>
<dbReference type="InterPro" id="IPR051364">
    <property type="entry name" value="Cytokinesis/Rho-signaling"/>
</dbReference>
<keyword evidence="1" id="KW-0175">Coiled coil</keyword>
<dbReference type="GO" id="GO:0000915">
    <property type="term" value="P:actomyosin contractile ring assembly"/>
    <property type="evidence" value="ECO:0007669"/>
    <property type="project" value="TreeGrafter"/>
</dbReference>
<dbReference type="FunFam" id="2.30.29.30:FF:000111">
    <property type="entry name" value="anillin isoform X1"/>
    <property type="match status" value="1"/>
</dbReference>
<feature type="compositionally biased region" description="Polar residues" evidence="2">
    <location>
        <begin position="747"/>
        <end position="757"/>
    </location>
</feature>
<dbReference type="Proteomes" id="UP001378592">
    <property type="component" value="Unassembled WGS sequence"/>
</dbReference>
<feature type="region of interest" description="Disordered" evidence="2">
    <location>
        <begin position="249"/>
        <end position="270"/>
    </location>
</feature>
<dbReference type="SUPFAM" id="SSF50729">
    <property type="entry name" value="PH domain-like"/>
    <property type="match status" value="1"/>
</dbReference>
<dbReference type="AlphaFoldDB" id="A0AAN9Z0E1"/>
<feature type="region of interest" description="Disordered" evidence="2">
    <location>
        <begin position="282"/>
        <end position="340"/>
    </location>
</feature>
<dbReference type="GO" id="GO:0031106">
    <property type="term" value="P:septin ring organization"/>
    <property type="evidence" value="ECO:0007669"/>
    <property type="project" value="TreeGrafter"/>
</dbReference>
<dbReference type="Pfam" id="PF00169">
    <property type="entry name" value="PH"/>
    <property type="match status" value="1"/>
</dbReference>